<dbReference type="EMBL" id="VICF01000275">
    <property type="protein sequence ID" value="TQC55120.1"/>
    <property type="molecule type" value="Genomic_DNA"/>
</dbReference>
<organism evidence="1 2">
    <name type="scientific">Pantoea dispersa</name>
    <dbReference type="NCBI Taxonomy" id="59814"/>
    <lineage>
        <taxon>Bacteria</taxon>
        <taxon>Pseudomonadati</taxon>
        <taxon>Pseudomonadota</taxon>
        <taxon>Gammaproteobacteria</taxon>
        <taxon>Enterobacterales</taxon>
        <taxon>Erwiniaceae</taxon>
        <taxon>Pantoea</taxon>
    </lineage>
</organism>
<proteinExistence type="predicted"/>
<dbReference type="Pfam" id="PF22612">
    <property type="entry name" value="GH113"/>
    <property type="match status" value="1"/>
</dbReference>
<feature type="non-terminal residue" evidence="1">
    <location>
        <position position="1"/>
    </location>
</feature>
<sequence>SALIVGTELRQWQDAPQWPALLAAVQTADYRPIGYVADGLEQAERFGYWDRFDFVGTSLYPALAAAPEQRRAQMRAAAARVQALGERSGRPVWVAELGLRSAHGSLAA</sequence>
<dbReference type="Proteomes" id="UP000319715">
    <property type="component" value="Unassembled WGS sequence"/>
</dbReference>
<evidence type="ECO:0000313" key="2">
    <source>
        <dbReference type="Proteomes" id="UP000319715"/>
    </source>
</evidence>
<dbReference type="SUPFAM" id="SSF51445">
    <property type="entry name" value="(Trans)glycosidases"/>
    <property type="match status" value="1"/>
</dbReference>
<reference evidence="1 2" key="1">
    <citation type="submission" date="2019-06" db="EMBL/GenBank/DDBJ databases">
        <title>Pantoea dispersa Assembly.</title>
        <authorList>
            <person name="Wang J."/>
        </authorList>
    </citation>
    <scope>NUCLEOTIDE SEQUENCE [LARGE SCALE GENOMIC DNA]</scope>
    <source>
        <strain evidence="2">bio</strain>
    </source>
</reference>
<accession>A0ABY2ZQR1</accession>
<name>A0ABY2ZQR1_9GAMM</name>
<dbReference type="RefSeq" id="WP_220094817.1">
    <property type="nucleotide sequence ID" value="NZ_VICF01000275.1"/>
</dbReference>
<feature type="non-terminal residue" evidence="1">
    <location>
        <position position="108"/>
    </location>
</feature>
<comment type="caution">
    <text evidence="1">The sequence shown here is derived from an EMBL/GenBank/DDBJ whole genome shotgun (WGS) entry which is preliminary data.</text>
</comment>
<protein>
    <submittedName>
        <fullName evidence="1">Glycosidase-like protein</fullName>
    </submittedName>
</protein>
<dbReference type="InterPro" id="IPR055151">
    <property type="entry name" value="GH113"/>
</dbReference>
<evidence type="ECO:0000313" key="1">
    <source>
        <dbReference type="EMBL" id="TQC55120.1"/>
    </source>
</evidence>
<dbReference type="InterPro" id="IPR017853">
    <property type="entry name" value="GH"/>
</dbReference>
<gene>
    <name evidence="1" type="ORF">FK492_24675</name>
</gene>
<keyword evidence="2" id="KW-1185">Reference proteome</keyword>
<dbReference type="Gene3D" id="3.20.20.80">
    <property type="entry name" value="Glycosidases"/>
    <property type="match status" value="1"/>
</dbReference>